<dbReference type="EMBL" id="FZOL01000017">
    <property type="protein sequence ID" value="SNS86228.1"/>
    <property type="molecule type" value="Genomic_DNA"/>
</dbReference>
<proteinExistence type="predicted"/>
<gene>
    <name evidence="1" type="ORF">SAMN05444352_1174</name>
</gene>
<evidence type="ECO:0000313" key="2">
    <source>
        <dbReference type="Proteomes" id="UP000198407"/>
    </source>
</evidence>
<dbReference type="RefSeq" id="WP_245655617.1">
    <property type="nucleotide sequence ID" value="NZ_FZOL01000017.1"/>
</dbReference>
<organism evidence="1 2">
    <name type="scientific">Pseudomonas japonica</name>
    <dbReference type="NCBI Taxonomy" id="256466"/>
    <lineage>
        <taxon>Bacteria</taxon>
        <taxon>Pseudomonadati</taxon>
        <taxon>Pseudomonadota</taxon>
        <taxon>Gammaproteobacteria</taxon>
        <taxon>Pseudomonadales</taxon>
        <taxon>Pseudomonadaceae</taxon>
        <taxon>Pseudomonas</taxon>
    </lineage>
</organism>
<dbReference type="STRING" id="1215104.GCA_000730585_02283"/>
<sequence length="140" mass="15846">MSVLKREEPMSAEINIEYHCKSPSDLQLKRILRAMAYKYTPPVTAYLSDVFITSECAAGIVFGHIDPGQYEQRADGHVLQASRIEHLKKIGRYWVITTAEGRCVLTSFKRGMGRASLRALIAKMIQTTSTLEQKHEARFS</sequence>
<name>A0A239HYP4_9PSED</name>
<accession>A0A239HYP4</accession>
<reference evidence="2" key="1">
    <citation type="submission" date="2017-06" db="EMBL/GenBank/DDBJ databases">
        <authorList>
            <person name="Varghese N."/>
            <person name="Submissions S."/>
        </authorList>
    </citation>
    <scope>NUCLEOTIDE SEQUENCE [LARGE SCALE GENOMIC DNA]</scope>
    <source>
        <strain evidence="2">DSM 22348</strain>
    </source>
</reference>
<protein>
    <submittedName>
        <fullName evidence="1">Uncharacterized protein</fullName>
    </submittedName>
</protein>
<evidence type="ECO:0000313" key="1">
    <source>
        <dbReference type="EMBL" id="SNS86228.1"/>
    </source>
</evidence>
<keyword evidence="2" id="KW-1185">Reference proteome</keyword>
<dbReference type="AlphaFoldDB" id="A0A239HYP4"/>
<dbReference type="Proteomes" id="UP000198407">
    <property type="component" value="Unassembled WGS sequence"/>
</dbReference>